<dbReference type="Gene3D" id="1.10.472.80">
    <property type="entry name" value="Ypt/Rab-GAP domain of gyp1p, domain 3"/>
    <property type="match status" value="1"/>
</dbReference>
<dbReference type="Proteomes" id="UP000192223">
    <property type="component" value="Unplaced"/>
</dbReference>
<dbReference type="PANTHER" id="PTHR13399:SF2">
    <property type="entry name" value="TRANSLOCON-ASSOCIATED PROTEIN SUBUNIT GAMMA"/>
    <property type="match status" value="1"/>
</dbReference>
<dbReference type="SMART" id="SM00164">
    <property type="entry name" value="TBC"/>
    <property type="match status" value="1"/>
</dbReference>
<evidence type="ECO:0000256" key="2">
    <source>
        <dbReference type="SAM" id="MobiDB-lite"/>
    </source>
</evidence>
<feature type="region of interest" description="Disordered" evidence="2">
    <location>
        <begin position="600"/>
        <end position="660"/>
    </location>
</feature>
<keyword evidence="4" id="KW-1185">Reference proteome</keyword>
<dbReference type="Gene3D" id="1.10.8.270">
    <property type="entry name" value="putative rabgap domain of human tbc1 domain family member 14 like domains"/>
    <property type="match status" value="1"/>
</dbReference>
<dbReference type="OrthoDB" id="289721at2759"/>
<dbReference type="InterPro" id="IPR032738">
    <property type="entry name" value="Tbc1d30_C"/>
</dbReference>
<reference evidence="5" key="1">
    <citation type="submission" date="2025-08" db="UniProtKB">
        <authorList>
            <consortium name="RefSeq"/>
        </authorList>
    </citation>
    <scope>IDENTIFICATION</scope>
    <source>
        <tissue evidence="5">Entire body</tissue>
    </source>
</reference>
<dbReference type="RefSeq" id="XP_025837596.1">
    <property type="nucleotide sequence ID" value="XM_025981811.1"/>
</dbReference>
<dbReference type="SUPFAM" id="SSF47923">
    <property type="entry name" value="Ypt/Rab-GAP domain of gyp1p"/>
    <property type="match status" value="2"/>
</dbReference>
<feature type="compositionally biased region" description="Low complexity" evidence="2">
    <location>
        <begin position="637"/>
        <end position="647"/>
    </location>
</feature>
<feature type="compositionally biased region" description="Basic and acidic residues" evidence="2">
    <location>
        <begin position="617"/>
        <end position="636"/>
    </location>
</feature>
<evidence type="ECO:0000256" key="1">
    <source>
        <dbReference type="ARBA" id="ARBA00067508"/>
    </source>
</evidence>
<feature type="region of interest" description="Disordered" evidence="2">
    <location>
        <begin position="81"/>
        <end position="102"/>
    </location>
</feature>
<dbReference type="FunFam" id="1.10.472.80:FF:000011">
    <property type="entry name" value="TBC1 domain family member 30"/>
    <property type="match status" value="1"/>
</dbReference>
<evidence type="ECO:0000259" key="3">
    <source>
        <dbReference type="PROSITE" id="PS50086"/>
    </source>
</evidence>
<dbReference type="Pfam" id="PF00566">
    <property type="entry name" value="RabGAP-TBC"/>
    <property type="match status" value="1"/>
</dbReference>
<dbReference type="GeneID" id="108744976"/>
<feature type="region of interest" description="Disordered" evidence="2">
    <location>
        <begin position="901"/>
        <end position="926"/>
    </location>
</feature>
<evidence type="ECO:0000313" key="4">
    <source>
        <dbReference type="Proteomes" id="UP000192223"/>
    </source>
</evidence>
<organism evidence="4 5">
    <name type="scientific">Agrilus planipennis</name>
    <name type="common">Emerald ash borer</name>
    <name type="synonym">Agrilus marcopoli</name>
    <dbReference type="NCBI Taxonomy" id="224129"/>
    <lineage>
        <taxon>Eukaryota</taxon>
        <taxon>Metazoa</taxon>
        <taxon>Ecdysozoa</taxon>
        <taxon>Arthropoda</taxon>
        <taxon>Hexapoda</taxon>
        <taxon>Insecta</taxon>
        <taxon>Pterygota</taxon>
        <taxon>Neoptera</taxon>
        <taxon>Endopterygota</taxon>
        <taxon>Coleoptera</taxon>
        <taxon>Polyphaga</taxon>
        <taxon>Elateriformia</taxon>
        <taxon>Buprestoidea</taxon>
        <taxon>Buprestidae</taxon>
        <taxon>Agrilinae</taxon>
        <taxon>Agrilus</taxon>
    </lineage>
</organism>
<feature type="compositionally biased region" description="Basic and acidic residues" evidence="2">
    <location>
        <begin position="90"/>
        <end position="102"/>
    </location>
</feature>
<dbReference type="PANTHER" id="PTHR13399">
    <property type="entry name" value="TRANSLOCON-ASSOCIATED PROTEIN TRAP , GAMMA SUBUNIT"/>
    <property type="match status" value="1"/>
</dbReference>
<dbReference type="GO" id="GO:0005783">
    <property type="term" value="C:endoplasmic reticulum"/>
    <property type="evidence" value="ECO:0007669"/>
    <property type="project" value="TreeGrafter"/>
</dbReference>
<sequence length="1031" mass="118954">MHKIHETRIQIKSVQRSKRLLQRYQQCNKENNIGSNYLGRVVLTCQTFPIDPFPLPKILPQIALPETMTMTNKCAYGGNYQQQTGKLSRKRDADGNEDKDRRRKSDLVDQLLLEIYWKNSKRTDSTCTSVSSFITQNNFGLSKTHLEEKDREELFLLLDDLQQQLLQVGNLLVRRLKRRDALCRQRDLHLEVVTNILQKYAHEKSNLRFSIDPAHGESGFSQWKTAMKMVVQLPEGIPAEFRKKLWINLSEKYLSSRNVNWNKVEAECFSEWANPADTELDVQIVKDLHRTGCSLFCGENGQEKQAILKKVLLAYARWNKHVGYCQGFNMLAALILQVTEGCESDALKIMIFLIEGVLPESYFADSLRGLSVDMVVFREFMKTRLPQLSNHLEKLQHTTNDGSISYEPPLTNVFTMQWFLTIFCNCLPHTTVLRVWDLIFLEGNDILLRAALCIWQLLEERIMTVRNADEFYCIMGVLTREMLELDLVDANVLVELITEMGPLKELRNLREKYLYNINPWAPSSNSNACEVDRQLKLYQKENLKLDISALKKQYLKLKHRQRQAHIIFTAAINKQPPPSTPPIAINHLLLGKSAILPSKRIGPPKGSIPPPRQLPIPEKEITTSDTLLWRDAEPRKLSTSSSSSSDTELCDDSDDNEDLEEKTVVSEIKNAEVNDDRNNYESEISNNLLVDLGEDQFVPSSSNLPTTPVKETKEDDEKILKIETAECSDDSELDELYFEQFLQKRVETLKNTDVTPAEEDTQEANRIGPKESRQRALEIIQENSLILHRILQCQQQTNSSEMNSPEKPDIIKEKEEEDIHFNNFKEHLPFGTISDYTYKYIEEEEQSTVLESMSKIKDPCSPIVSKDLESQLYDIDLSYQDDNRSRSPPKLPEFDFTFNTSSVKEAPSPSKNYFEDSESKKDLSKNELDNDYSRALEKKYEELVLKPRRPSFLDISSYEKDNEDDTDRYNTKSNEKTEEIGNGQTVNLTEKRYYPLKKSPSKSPTSDPFPVRILSRQNKDVCIRLGLYKKS</sequence>
<dbReference type="Pfam" id="PF15733">
    <property type="entry name" value="DUF4682"/>
    <property type="match status" value="1"/>
</dbReference>
<feature type="compositionally biased region" description="Acidic residues" evidence="2">
    <location>
        <begin position="648"/>
        <end position="660"/>
    </location>
</feature>
<protein>
    <recommendedName>
        <fullName evidence="1">TBC1 domain family member 30</fullName>
    </recommendedName>
</protein>
<dbReference type="AlphaFoldDB" id="A0A7F5RNT5"/>
<accession>A0A7F5RNT5</accession>
<feature type="compositionally biased region" description="Basic and acidic residues" evidence="2">
    <location>
        <begin position="913"/>
        <end position="926"/>
    </location>
</feature>
<dbReference type="FunFam" id="1.10.8.270:FF:000009">
    <property type="entry name" value="TBC1 domain family member 30"/>
    <property type="match status" value="1"/>
</dbReference>
<feature type="domain" description="Rab-GAP TBC" evidence="3">
    <location>
        <begin position="236"/>
        <end position="443"/>
    </location>
</feature>
<dbReference type="InterPro" id="IPR000195">
    <property type="entry name" value="Rab-GAP-TBC_dom"/>
</dbReference>
<dbReference type="InParanoid" id="A0A7F5RNT5"/>
<feature type="compositionally biased region" description="Basic and acidic residues" evidence="2">
    <location>
        <begin position="967"/>
        <end position="979"/>
    </location>
</feature>
<dbReference type="InterPro" id="IPR035969">
    <property type="entry name" value="Rab-GAP_TBC_sf"/>
</dbReference>
<evidence type="ECO:0000313" key="5">
    <source>
        <dbReference type="RefSeq" id="XP_025837596.1"/>
    </source>
</evidence>
<gene>
    <name evidence="5" type="primary">LOC108744976</name>
</gene>
<feature type="region of interest" description="Disordered" evidence="2">
    <location>
        <begin position="954"/>
        <end position="985"/>
    </location>
</feature>
<dbReference type="PROSITE" id="PS50086">
    <property type="entry name" value="TBC_RABGAP"/>
    <property type="match status" value="1"/>
</dbReference>
<name>A0A7F5RNT5_AGRPL</name>
<proteinExistence type="predicted"/>
<dbReference type="KEGG" id="apln:108744976"/>